<comment type="catalytic activity">
    <reaction evidence="1 11">
        <text>Hydrolysis of terminal non-reducing alpha-L-arabinofuranoside residues in alpha-L-arabinosides.</text>
        <dbReference type="EC" id="3.2.1.55"/>
    </reaction>
</comment>
<proteinExistence type="inferred from homology"/>
<dbReference type="EC" id="3.2.1.55" evidence="11"/>
<dbReference type="RefSeq" id="XP_046066543.1">
    <property type="nucleotide sequence ID" value="XM_046218767.1"/>
</dbReference>
<keyword evidence="10" id="KW-0624">Polysaccharide degradation</keyword>
<protein>
    <recommendedName>
        <fullName evidence="11">Alpha-L-arabinofuranosidase</fullName>
        <ecNumber evidence="11">3.2.1.55</ecNumber>
    </recommendedName>
</protein>
<keyword evidence="8" id="KW-0119">Carbohydrate metabolism</keyword>
<keyword evidence="7 11" id="KW-0378">Hydrolase</keyword>
<keyword evidence="6 11" id="KW-0732">Signal</keyword>
<evidence type="ECO:0000313" key="13">
    <source>
        <dbReference type="Proteomes" id="UP001201262"/>
    </source>
</evidence>
<keyword evidence="5" id="KW-0858">Xylan degradation</keyword>
<evidence type="ECO:0000256" key="9">
    <source>
        <dbReference type="ARBA" id="ARBA00023295"/>
    </source>
</evidence>
<dbReference type="Pfam" id="PF03664">
    <property type="entry name" value="Glyco_hydro_62"/>
    <property type="match status" value="1"/>
</dbReference>
<reference evidence="12" key="1">
    <citation type="submission" date="2021-12" db="EMBL/GenBank/DDBJ databases">
        <title>Convergent genome expansion in fungi linked to evolution of root-endophyte symbiosis.</title>
        <authorList>
            <consortium name="DOE Joint Genome Institute"/>
            <person name="Ke Y.-H."/>
            <person name="Bonito G."/>
            <person name="Liao H.-L."/>
            <person name="Looney B."/>
            <person name="Rojas-Flechas A."/>
            <person name="Nash J."/>
            <person name="Hameed K."/>
            <person name="Schadt C."/>
            <person name="Martin F."/>
            <person name="Crous P.W."/>
            <person name="Miettinen O."/>
            <person name="Magnuson J.K."/>
            <person name="Labbe J."/>
            <person name="Jacobson D."/>
            <person name="Doktycz M.J."/>
            <person name="Veneault-Fourrey C."/>
            <person name="Kuo A."/>
            <person name="Mondo S."/>
            <person name="Calhoun S."/>
            <person name="Riley R."/>
            <person name="Ohm R."/>
            <person name="LaButti K."/>
            <person name="Andreopoulos B."/>
            <person name="Pangilinan J."/>
            <person name="Nolan M."/>
            <person name="Tritt A."/>
            <person name="Clum A."/>
            <person name="Lipzen A."/>
            <person name="Daum C."/>
            <person name="Barry K."/>
            <person name="Grigoriev I.V."/>
            <person name="Vilgalys R."/>
        </authorList>
    </citation>
    <scope>NUCLEOTIDE SEQUENCE</scope>
    <source>
        <strain evidence="12">PMI_201</strain>
    </source>
</reference>
<sequence length="182" mass="19747">MHSGFVSVKVFGHLPYKGQHPDTMTIGAVGPWLFYFAPKRIWILAYERGVGPFSYMTSTIDGFAGNFGASDTVILSNSAVNLFEAIQNQYLMIYFRSFTATSLDGSWTAQVTSKAAPFAGKANGGGATWTNDISSGDLIGSSADHMMSIDPCNMLFLHQARATNSTRDYNPLPSRPGPFTLL</sequence>
<evidence type="ECO:0000256" key="6">
    <source>
        <dbReference type="ARBA" id="ARBA00022729"/>
    </source>
</evidence>
<comment type="subcellular location">
    <subcellularLocation>
        <location evidence="2 11">Secreted</location>
    </subcellularLocation>
</comment>
<keyword evidence="13" id="KW-1185">Reference proteome</keyword>
<dbReference type="GO" id="GO:0046556">
    <property type="term" value="F:alpha-L-arabinofuranosidase activity"/>
    <property type="evidence" value="ECO:0007669"/>
    <property type="project" value="UniProtKB-UniRule"/>
</dbReference>
<dbReference type="PANTHER" id="PTHR40631">
    <property type="entry name" value="ALPHA-L-ARABINOFURANOSIDASE AXHA-2-RELATED"/>
    <property type="match status" value="1"/>
</dbReference>
<evidence type="ECO:0000256" key="10">
    <source>
        <dbReference type="ARBA" id="ARBA00023326"/>
    </source>
</evidence>
<keyword evidence="4 11" id="KW-0964">Secreted</keyword>
<evidence type="ECO:0000256" key="3">
    <source>
        <dbReference type="ARBA" id="ARBA00007396"/>
    </source>
</evidence>
<organism evidence="12 13">
    <name type="scientific">Talaromyces proteolyticus</name>
    <dbReference type="NCBI Taxonomy" id="1131652"/>
    <lineage>
        <taxon>Eukaryota</taxon>
        <taxon>Fungi</taxon>
        <taxon>Dikarya</taxon>
        <taxon>Ascomycota</taxon>
        <taxon>Pezizomycotina</taxon>
        <taxon>Eurotiomycetes</taxon>
        <taxon>Eurotiomycetidae</taxon>
        <taxon>Eurotiales</taxon>
        <taxon>Trichocomaceae</taxon>
        <taxon>Talaromyces</taxon>
        <taxon>Talaromyces sect. Bacilispori</taxon>
    </lineage>
</organism>
<evidence type="ECO:0000256" key="5">
    <source>
        <dbReference type="ARBA" id="ARBA00022651"/>
    </source>
</evidence>
<name>A0AAD4KIR1_9EURO</name>
<keyword evidence="9 11" id="KW-0326">Glycosidase</keyword>
<accession>A0AAD4KIR1</accession>
<evidence type="ECO:0000256" key="11">
    <source>
        <dbReference type="RuleBase" id="RU368117"/>
    </source>
</evidence>
<evidence type="ECO:0000256" key="4">
    <source>
        <dbReference type="ARBA" id="ARBA00022525"/>
    </source>
</evidence>
<evidence type="ECO:0000256" key="2">
    <source>
        <dbReference type="ARBA" id="ARBA00004613"/>
    </source>
</evidence>
<dbReference type="Gene3D" id="2.115.10.20">
    <property type="entry name" value="Glycosyl hydrolase domain, family 43"/>
    <property type="match status" value="2"/>
</dbReference>
<dbReference type="GO" id="GO:0045493">
    <property type="term" value="P:xylan catabolic process"/>
    <property type="evidence" value="ECO:0007669"/>
    <property type="project" value="UniProtKB-UniRule"/>
</dbReference>
<evidence type="ECO:0000256" key="8">
    <source>
        <dbReference type="ARBA" id="ARBA00023277"/>
    </source>
</evidence>
<dbReference type="GO" id="GO:0005576">
    <property type="term" value="C:extracellular region"/>
    <property type="evidence" value="ECO:0007669"/>
    <property type="project" value="UniProtKB-SubCell"/>
</dbReference>
<dbReference type="GO" id="GO:0046373">
    <property type="term" value="P:L-arabinose metabolic process"/>
    <property type="evidence" value="ECO:0007669"/>
    <property type="project" value="UniProtKB-UniRule"/>
</dbReference>
<evidence type="ECO:0000256" key="1">
    <source>
        <dbReference type="ARBA" id="ARBA00001462"/>
    </source>
</evidence>
<comment type="function">
    <text evidence="11">Alpha-L-arabinofuranosidase involved in the hydrolysis of xylan, a major structural heterogeneous polysaccharide found in plant biomass representing the second most abundant polysaccharide in the biosphere, after cellulose.</text>
</comment>
<evidence type="ECO:0000256" key="7">
    <source>
        <dbReference type="ARBA" id="ARBA00022801"/>
    </source>
</evidence>
<gene>
    <name evidence="12" type="ORF">BGW36DRAFT_401628</name>
</gene>
<dbReference type="PANTHER" id="PTHR40631:SF1">
    <property type="entry name" value="ALPHA-L-ARABINOFURANOSIDASE AXHA-2-RELATED"/>
    <property type="match status" value="1"/>
</dbReference>
<dbReference type="InterPro" id="IPR023296">
    <property type="entry name" value="Glyco_hydro_beta-prop_sf"/>
</dbReference>
<comment type="caution">
    <text evidence="12">The sequence shown here is derived from an EMBL/GenBank/DDBJ whole genome shotgun (WGS) entry which is preliminary data.</text>
</comment>
<dbReference type="GeneID" id="70249054"/>
<dbReference type="AlphaFoldDB" id="A0AAD4KIR1"/>
<comment type="similarity">
    <text evidence="3 11">Belongs to the glycosyl hydrolase 62 family.</text>
</comment>
<evidence type="ECO:0000313" key="12">
    <source>
        <dbReference type="EMBL" id="KAH8690260.1"/>
    </source>
</evidence>
<dbReference type="Proteomes" id="UP001201262">
    <property type="component" value="Unassembled WGS sequence"/>
</dbReference>
<dbReference type="InterPro" id="IPR005193">
    <property type="entry name" value="GH62_arabinosidase"/>
</dbReference>
<dbReference type="EMBL" id="JAJTJA010000014">
    <property type="protein sequence ID" value="KAH8690260.1"/>
    <property type="molecule type" value="Genomic_DNA"/>
</dbReference>